<feature type="coiled-coil region" evidence="1">
    <location>
        <begin position="30"/>
        <end position="67"/>
    </location>
</feature>
<keyword evidence="1" id="KW-0175">Coiled coil</keyword>
<sequence length="601" mass="69749">MLKTFLLLSALGLSGQPISNLTTITQQVHKNNLKQTNNKLKQNLKEKTELEKDLRSVENYYNNLQRSTSDWSGLTLWYQLSDFLEQNKSKIAFLSIEYVTDFIRSTNNYICYQDYPNSYKGAYDDVVAYYRQIVKDQLIVYLSAKVMQDCLTHFIKYVVDDDLLASEVVNKWFNILKYVFNTNGSRLKIENISKFTKDGYDNVYRLKTFLSDENLKRQLINVVKNKDMHAWKEIQYKYFSFYNFNIYNSEPIYIDGPDKAMSTLYWWYRDDKYTTTYPKNWSNVVRSAHHGWFLGSNISFGVTNEYDFTKDNRDFAIITYSNVTGFVEQTDLFNNYYVDRTDFTDWWKLSQKYKEQFPYLQSLSQIQSLSALMFSTKLERQDLSDVIKNKDIGIIYNTDNQTIIDAINNANPDIYLTLDDVDFFTKTYSSVIISPKPNSLLYKGGSITITYTFQQNLKDIIANTELGELSDVSVDTIFDAIKKANPNTTQNLNKNDINFWAISPQDGSCIITPRNNKFAGEVTLKFKCTFLLDLKTVIKNTDLGKIEQNDIKSILDAINLKNPNINLQDSDVTISEITAHSAKITANRNTKFVGQVIVSFK</sequence>
<evidence type="ECO:0008006" key="4">
    <source>
        <dbReference type="Google" id="ProtNLM"/>
    </source>
</evidence>
<keyword evidence="3" id="KW-1185">Reference proteome</keyword>
<accession>A0ABY5TX93</accession>
<evidence type="ECO:0000313" key="3">
    <source>
        <dbReference type="Proteomes" id="UP001059819"/>
    </source>
</evidence>
<proteinExistence type="predicted"/>
<name>A0ABY5TX93_9MOLU</name>
<gene>
    <name evidence="2" type="ORF">NX779_01490</name>
</gene>
<reference evidence="2" key="1">
    <citation type="submission" date="2022-08" db="EMBL/GenBank/DDBJ databases">
        <title>Complete genome sequence of Mycoplasma cottewii type strain VIS.</title>
        <authorList>
            <person name="Spergser J."/>
        </authorList>
    </citation>
    <scope>NUCLEOTIDE SEQUENCE</scope>
    <source>
        <strain evidence="2">VIS</strain>
    </source>
</reference>
<dbReference type="RefSeq" id="WP_259430437.1">
    <property type="nucleotide sequence ID" value="NZ_CP103424.1"/>
</dbReference>
<dbReference type="Proteomes" id="UP001059819">
    <property type="component" value="Chromosome"/>
</dbReference>
<evidence type="ECO:0000256" key="1">
    <source>
        <dbReference type="SAM" id="Coils"/>
    </source>
</evidence>
<evidence type="ECO:0000313" key="2">
    <source>
        <dbReference type="EMBL" id="UWD35293.1"/>
    </source>
</evidence>
<organism evidence="2 3">
    <name type="scientific">Mycoplasma cottewii</name>
    <dbReference type="NCBI Taxonomy" id="51364"/>
    <lineage>
        <taxon>Bacteria</taxon>
        <taxon>Bacillati</taxon>
        <taxon>Mycoplasmatota</taxon>
        <taxon>Mollicutes</taxon>
        <taxon>Mycoplasmataceae</taxon>
        <taxon>Mycoplasma</taxon>
    </lineage>
</organism>
<dbReference type="EMBL" id="CP103424">
    <property type="protein sequence ID" value="UWD35293.1"/>
    <property type="molecule type" value="Genomic_DNA"/>
</dbReference>
<protein>
    <recommendedName>
        <fullName evidence="4">DUF31 domain-containing protein</fullName>
    </recommendedName>
</protein>